<evidence type="ECO:0000256" key="6">
    <source>
        <dbReference type="SAM" id="MobiDB-lite"/>
    </source>
</evidence>
<evidence type="ECO:0000256" key="7">
    <source>
        <dbReference type="SAM" id="Phobius"/>
    </source>
</evidence>
<name>A0A6P5FCK1_ANACO</name>
<keyword evidence="4" id="KW-0547">Nucleotide-binding</keyword>
<reference evidence="8" key="1">
    <citation type="journal article" date="2015" name="Nat. Genet.">
        <title>The pineapple genome and the evolution of CAM photosynthesis.</title>
        <authorList>
            <person name="Ming R."/>
            <person name="VanBuren R."/>
            <person name="Wai C.M."/>
            <person name="Tang H."/>
            <person name="Schatz M.C."/>
            <person name="Bowers J.E."/>
            <person name="Lyons E."/>
            <person name="Wang M.L."/>
            <person name="Chen J."/>
            <person name="Biggers E."/>
            <person name="Zhang J."/>
            <person name="Huang L."/>
            <person name="Zhang L."/>
            <person name="Miao W."/>
            <person name="Zhang J."/>
            <person name="Ye Z."/>
            <person name="Miao C."/>
            <person name="Lin Z."/>
            <person name="Wang H."/>
            <person name="Zhou H."/>
            <person name="Yim W.C."/>
            <person name="Priest H.D."/>
            <person name="Zheng C."/>
            <person name="Woodhouse M."/>
            <person name="Edger P.P."/>
            <person name="Guyot R."/>
            <person name="Guo H.B."/>
            <person name="Guo H."/>
            <person name="Zheng G."/>
            <person name="Singh R."/>
            <person name="Sharma A."/>
            <person name="Min X."/>
            <person name="Zheng Y."/>
            <person name="Lee H."/>
            <person name="Gurtowski J."/>
            <person name="Sedlazeck F.J."/>
            <person name="Harkess A."/>
            <person name="McKain M.R."/>
            <person name="Liao Z."/>
            <person name="Fang J."/>
            <person name="Liu J."/>
            <person name="Zhang X."/>
            <person name="Zhang Q."/>
            <person name="Hu W."/>
            <person name="Qin Y."/>
            <person name="Wang K."/>
            <person name="Chen L.Y."/>
            <person name="Shirley N."/>
            <person name="Lin Y.R."/>
            <person name="Liu L.Y."/>
            <person name="Hernandez A.G."/>
            <person name="Wright C.L."/>
            <person name="Bulone V."/>
            <person name="Tuskan G.A."/>
            <person name="Heath K."/>
            <person name="Zee F."/>
            <person name="Moore P.H."/>
            <person name="Sunkar R."/>
            <person name="Leebens-Mack J.H."/>
            <person name="Mockler T."/>
            <person name="Bennetzen J.L."/>
            <person name="Freeling M."/>
            <person name="Sankoff D."/>
            <person name="Paterson A.H."/>
            <person name="Zhu X."/>
            <person name="Yang X."/>
            <person name="Smith J.A."/>
            <person name="Cushman J.C."/>
            <person name="Paull R.E."/>
            <person name="Yu Q."/>
        </authorList>
    </citation>
    <scope>NUCLEOTIDE SEQUENCE [LARGE SCALE GENOMIC DNA]</scope>
    <source>
        <strain evidence="8">cv. F153</strain>
    </source>
</reference>
<reference evidence="9" key="2">
    <citation type="submission" date="2025-08" db="UniProtKB">
        <authorList>
            <consortium name="RefSeq"/>
        </authorList>
    </citation>
    <scope>IDENTIFICATION</scope>
    <source>
        <tissue evidence="9">Leaf</tissue>
    </source>
</reference>
<evidence type="ECO:0000313" key="8">
    <source>
        <dbReference type="Proteomes" id="UP000515123"/>
    </source>
</evidence>
<dbReference type="GO" id="GO:0005524">
    <property type="term" value="F:ATP binding"/>
    <property type="evidence" value="ECO:0007669"/>
    <property type="project" value="UniProtKB-KW"/>
</dbReference>
<feature type="region of interest" description="Disordered" evidence="6">
    <location>
        <begin position="1"/>
        <end position="21"/>
    </location>
</feature>
<keyword evidence="7" id="KW-0472">Membrane</keyword>
<dbReference type="GO" id="GO:0016020">
    <property type="term" value="C:membrane"/>
    <property type="evidence" value="ECO:0007669"/>
    <property type="project" value="TreeGrafter"/>
</dbReference>
<evidence type="ECO:0000256" key="1">
    <source>
        <dbReference type="ARBA" id="ARBA00009283"/>
    </source>
</evidence>
<dbReference type="GO" id="GO:0017110">
    <property type="term" value="F:nucleoside diphosphate phosphatase activity"/>
    <property type="evidence" value="ECO:0007669"/>
    <property type="project" value="TreeGrafter"/>
</dbReference>
<sequence length="515" mass="56324">MIDPSKLPPRPSRTSSPTPRYPRRRLLLPISAAAAAATLLYLLFAPASATSSRFGIIIDAGSSGTRIHVFGFADGGGEIPTLDLDRTAVMRVSPGLSSYAEEPDRAGESLLGLVEFAKGKVGENRRDTEIRLMATAGLRMLDGGVRDRILESCRKVLKSSGFRFQDDWATVIPGSDEGIYAWVAANYALGTLGDDPLKTTGIIELGGASAQLTFASDELIPPESSHELKFSKTTYKLYSNSFLHFGQNVAQQSLNELLRMKGAKLSGESSKEGVFVDPCTPKGYSHSVETLEVTTGGALKSKVEHHQPAGHAGGNFSECRSAALMLLQKEKGNCLYQQCRLGSSFVPELRGHFLATENFFFTSKFFGLSQTSALSDLMLAGEKFCGEDWLILKDKYHNSGDEDISRYCFSSAYIVALLHDSLGVPLNDRRIDFANQVGDVQIEWPLGALITQRMTKASTHSNCVTAMLRNNLVLLFFVASAVLVLGAWLASRWRRPQLKTIYDLEKGRYIIMRVG</sequence>
<feature type="binding site" evidence="4">
    <location>
        <begin position="207"/>
        <end position="211"/>
    </location>
    <ligand>
        <name>ATP</name>
        <dbReference type="ChEBI" id="CHEBI:30616"/>
    </ligand>
</feature>
<protein>
    <submittedName>
        <fullName evidence="9">Probable apyrase 6 isoform X1</fullName>
    </submittedName>
</protein>
<dbReference type="PANTHER" id="PTHR11782">
    <property type="entry name" value="ADENOSINE/GUANOSINE DIPHOSPHATASE"/>
    <property type="match status" value="1"/>
</dbReference>
<feature type="compositionally biased region" description="Pro residues" evidence="6">
    <location>
        <begin position="1"/>
        <end position="11"/>
    </location>
</feature>
<dbReference type="InterPro" id="IPR006311">
    <property type="entry name" value="TAT_signal"/>
</dbReference>
<organism evidence="8 9">
    <name type="scientific">Ananas comosus</name>
    <name type="common">Pineapple</name>
    <name type="synonym">Ananas ananas</name>
    <dbReference type="NCBI Taxonomy" id="4615"/>
    <lineage>
        <taxon>Eukaryota</taxon>
        <taxon>Viridiplantae</taxon>
        <taxon>Streptophyta</taxon>
        <taxon>Embryophyta</taxon>
        <taxon>Tracheophyta</taxon>
        <taxon>Spermatophyta</taxon>
        <taxon>Magnoliopsida</taxon>
        <taxon>Liliopsida</taxon>
        <taxon>Poales</taxon>
        <taxon>Bromeliaceae</taxon>
        <taxon>Bromelioideae</taxon>
        <taxon>Ananas</taxon>
    </lineage>
</organism>
<dbReference type="GO" id="GO:0009134">
    <property type="term" value="P:nucleoside diphosphate catabolic process"/>
    <property type="evidence" value="ECO:0007669"/>
    <property type="project" value="TreeGrafter"/>
</dbReference>
<dbReference type="PANTHER" id="PTHR11782:SF3">
    <property type="entry name" value="APYRASE 6-RELATED"/>
    <property type="match status" value="1"/>
</dbReference>
<keyword evidence="7" id="KW-1133">Transmembrane helix</keyword>
<proteinExistence type="inferred from homology"/>
<dbReference type="GeneID" id="109712026"/>
<evidence type="ECO:0000313" key="9">
    <source>
        <dbReference type="RefSeq" id="XP_020091035.1"/>
    </source>
</evidence>
<dbReference type="Gene3D" id="3.30.420.40">
    <property type="match status" value="1"/>
</dbReference>
<evidence type="ECO:0000256" key="2">
    <source>
        <dbReference type="ARBA" id="ARBA00022801"/>
    </source>
</evidence>
<keyword evidence="2 5" id="KW-0378">Hydrolase</keyword>
<dbReference type="InterPro" id="IPR000407">
    <property type="entry name" value="GDA1_CD39_NTPase"/>
</dbReference>
<feature type="active site" description="Proton acceptor" evidence="3">
    <location>
        <position position="177"/>
    </location>
</feature>
<dbReference type="Proteomes" id="UP000515123">
    <property type="component" value="Linkage group 1"/>
</dbReference>
<keyword evidence="4" id="KW-0067">ATP-binding</keyword>
<dbReference type="OrthoDB" id="6372431at2759"/>
<dbReference type="Gene3D" id="3.30.420.150">
    <property type="entry name" value="Exopolyphosphatase. Domain 2"/>
    <property type="match status" value="1"/>
</dbReference>
<feature type="transmembrane region" description="Helical" evidence="7">
    <location>
        <begin position="472"/>
        <end position="490"/>
    </location>
</feature>
<dbReference type="AlphaFoldDB" id="A0A6P5FCK1"/>
<gene>
    <name evidence="9" type="primary">LOC109712026</name>
</gene>
<accession>A0A6P5FCK1</accession>
<evidence type="ECO:0000256" key="3">
    <source>
        <dbReference type="PIRSR" id="PIRSR600407-1"/>
    </source>
</evidence>
<dbReference type="PROSITE" id="PS51318">
    <property type="entry name" value="TAT"/>
    <property type="match status" value="1"/>
</dbReference>
<evidence type="ECO:0000256" key="5">
    <source>
        <dbReference type="RuleBase" id="RU003833"/>
    </source>
</evidence>
<evidence type="ECO:0000256" key="4">
    <source>
        <dbReference type="PIRSR" id="PIRSR600407-2"/>
    </source>
</evidence>
<keyword evidence="8" id="KW-1185">Reference proteome</keyword>
<dbReference type="PROSITE" id="PS01238">
    <property type="entry name" value="GDA1_CD39_NTPASE"/>
    <property type="match status" value="1"/>
</dbReference>
<dbReference type="RefSeq" id="XP_020091035.1">
    <property type="nucleotide sequence ID" value="XM_020235446.1"/>
</dbReference>
<keyword evidence="7" id="KW-0812">Transmembrane</keyword>
<dbReference type="Pfam" id="PF01150">
    <property type="entry name" value="GDA1_CD39"/>
    <property type="match status" value="1"/>
</dbReference>
<comment type="similarity">
    <text evidence="1 5">Belongs to the GDA1/CD39 NTPase family.</text>
</comment>